<evidence type="ECO:0000256" key="2">
    <source>
        <dbReference type="ARBA" id="ARBA00003761"/>
    </source>
</evidence>
<dbReference type="PROSITE" id="PS50968">
    <property type="entry name" value="BIOTINYL_LIPOYL"/>
    <property type="match status" value="1"/>
</dbReference>
<dbReference type="OrthoDB" id="9763189at2"/>
<evidence type="ECO:0000313" key="17">
    <source>
        <dbReference type="Proteomes" id="UP000251800"/>
    </source>
</evidence>
<dbReference type="SMART" id="SM00878">
    <property type="entry name" value="Biotin_carb_C"/>
    <property type="match status" value="1"/>
</dbReference>
<dbReference type="InterPro" id="IPR005481">
    <property type="entry name" value="BC-like_N"/>
</dbReference>
<evidence type="ECO:0000256" key="7">
    <source>
        <dbReference type="ARBA" id="ARBA00022741"/>
    </source>
</evidence>
<name>A0A383XQE5_9GAMM</name>
<feature type="domain" description="Biotin carboxylation" evidence="15">
    <location>
        <begin position="3"/>
        <end position="448"/>
    </location>
</feature>
<evidence type="ECO:0000256" key="12">
    <source>
        <dbReference type="PROSITE-ProRule" id="PRU00409"/>
    </source>
</evidence>
<dbReference type="InterPro" id="IPR005482">
    <property type="entry name" value="Biotin_COase_C"/>
</dbReference>
<evidence type="ECO:0000256" key="3">
    <source>
        <dbReference type="ARBA" id="ARBA00004956"/>
    </source>
</evidence>
<comment type="pathway">
    <text evidence="3">Lipid metabolism; malonyl-CoA biosynthesis; malonyl-CoA from acetyl-CoA: step 1/1.</text>
</comment>
<dbReference type="Pfam" id="PF00289">
    <property type="entry name" value="Biotin_carb_N"/>
    <property type="match status" value="1"/>
</dbReference>
<dbReference type="FunFam" id="3.30.1490.20:FF:000003">
    <property type="entry name" value="acetyl-CoA carboxylase isoform X1"/>
    <property type="match status" value="1"/>
</dbReference>
<dbReference type="AlphaFoldDB" id="A0A383XQE5"/>
<comment type="function">
    <text evidence="2">This protein is a component of the acetyl coenzyme A carboxylase complex; first, biotin carboxylase catalyzes the carboxylation of the carrier protein and then the transcarboxylase transfers the carboxyl group to form malonyl-CoA.</text>
</comment>
<dbReference type="FunFam" id="3.30.470.20:FF:000028">
    <property type="entry name" value="Methylcrotonoyl-CoA carboxylase subunit alpha, mitochondrial"/>
    <property type="match status" value="1"/>
</dbReference>
<dbReference type="PROSITE" id="PS50975">
    <property type="entry name" value="ATP_GRASP"/>
    <property type="match status" value="1"/>
</dbReference>
<dbReference type="InterPro" id="IPR011761">
    <property type="entry name" value="ATP-grasp"/>
</dbReference>
<dbReference type="Gene3D" id="3.30.470.20">
    <property type="entry name" value="ATP-grasp fold, B domain"/>
    <property type="match status" value="1"/>
</dbReference>
<keyword evidence="7 12" id="KW-0547">Nucleotide-binding</keyword>
<accession>A0A383XQE5</accession>
<dbReference type="FunFam" id="3.40.50.20:FF:000010">
    <property type="entry name" value="Propionyl-CoA carboxylase subunit alpha"/>
    <property type="match status" value="1"/>
</dbReference>
<keyword evidence="8 12" id="KW-0067">ATP-binding</keyword>
<feature type="domain" description="ATP-grasp" evidence="14">
    <location>
        <begin position="122"/>
        <end position="319"/>
    </location>
</feature>
<dbReference type="GO" id="GO:0005524">
    <property type="term" value="F:ATP binding"/>
    <property type="evidence" value="ECO:0007669"/>
    <property type="project" value="UniProtKB-UniRule"/>
</dbReference>
<evidence type="ECO:0000313" key="16">
    <source>
        <dbReference type="EMBL" id="PWN54849.1"/>
    </source>
</evidence>
<dbReference type="SUPFAM" id="SSF51230">
    <property type="entry name" value="Single hybrid motif"/>
    <property type="match status" value="1"/>
</dbReference>
<feature type="domain" description="Lipoyl-binding" evidence="13">
    <location>
        <begin position="580"/>
        <end position="658"/>
    </location>
</feature>
<dbReference type="SUPFAM" id="SSF56059">
    <property type="entry name" value="Glutathione synthetase ATP-binding domain-like"/>
    <property type="match status" value="1"/>
</dbReference>
<evidence type="ECO:0000256" key="10">
    <source>
        <dbReference type="ARBA" id="ARBA00033786"/>
    </source>
</evidence>
<evidence type="ECO:0000259" key="15">
    <source>
        <dbReference type="PROSITE" id="PS50979"/>
    </source>
</evidence>
<evidence type="ECO:0000259" key="13">
    <source>
        <dbReference type="PROSITE" id="PS50968"/>
    </source>
</evidence>
<dbReference type="CDD" id="cd06850">
    <property type="entry name" value="biotinyl_domain"/>
    <property type="match status" value="1"/>
</dbReference>
<dbReference type="PANTHER" id="PTHR18866">
    <property type="entry name" value="CARBOXYLASE:PYRUVATE/ACETYL-COA/PROPIONYL-COA CARBOXYLASE"/>
    <property type="match status" value="1"/>
</dbReference>
<protein>
    <recommendedName>
        <fullName evidence="5">Biotin carboxylase</fullName>
    </recommendedName>
    <alternativeName>
        <fullName evidence="10">Acetyl-coenzyme A carboxylase biotin carboxylase subunit A</fullName>
    </alternativeName>
</protein>
<dbReference type="InterPro" id="IPR011054">
    <property type="entry name" value="Rudment_hybrid_motif"/>
</dbReference>
<dbReference type="InterPro" id="IPR005479">
    <property type="entry name" value="CPAse_ATP-bd"/>
</dbReference>
<dbReference type="SUPFAM" id="SSF51246">
    <property type="entry name" value="Rudiment single hybrid motif"/>
    <property type="match status" value="1"/>
</dbReference>
<dbReference type="Pfam" id="PF00364">
    <property type="entry name" value="Biotin_lipoyl"/>
    <property type="match status" value="1"/>
</dbReference>
<comment type="catalytic activity">
    <reaction evidence="11">
        <text>N(6)-biotinyl-L-lysyl-[protein] + hydrogencarbonate + ATP = N(6)-carboxybiotinyl-L-lysyl-[protein] + ADP + phosphate + H(+)</text>
        <dbReference type="Rhea" id="RHEA:13501"/>
        <dbReference type="Rhea" id="RHEA-COMP:10505"/>
        <dbReference type="Rhea" id="RHEA-COMP:10506"/>
        <dbReference type="ChEBI" id="CHEBI:15378"/>
        <dbReference type="ChEBI" id="CHEBI:17544"/>
        <dbReference type="ChEBI" id="CHEBI:30616"/>
        <dbReference type="ChEBI" id="CHEBI:43474"/>
        <dbReference type="ChEBI" id="CHEBI:83144"/>
        <dbReference type="ChEBI" id="CHEBI:83145"/>
        <dbReference type="ChEBI" id="CHEBI:456216"/>
        <dbReference type="EC" id="6.3.4.14"/>
    </reaction>
</comment>
<evidence type="ECO:0000256" key="11">
    <source>
        <dbReference type="ARBA" id="ARBA00048600"/>
    </source>
</evidence>
<organism evidence="16 17">
    <name type="scientific">Abyssibacter profundi</name>
    <dbReference type="NCBI Taxonomy" id="2182787"/>
    <lineage>
        <taxon>Bacteria</taxon>
        <taxon>Pseudomonadati</taxon>
        <taxon>Pseudomonadota</taxon>
        <taxon>Gammaproteobacteria</taxon>
        <taxon>Chromatiales</taxon>
        <taxon>Oceanococcaceae</taxon>
        <taxon>Abyssibacter</taxon>
    </lineage>
</organism>
<reference evidence="16 17" key="1">
    <citation type="submission" date="2018-05" db="EMBL/GenBank/DDBJ databases">
        <title>Abyssibacter profundi OUC007T gen. nov., sp. nov, a marine bacterium isolated from seawater of the Mariana Trench.</title>
        <authorList>
            <person name="Zhou S."/>
        </authorList>
    </citation>
    <scope>NUCLEOTIDE SEQUENCE [LARGE SCALE GENOMIC DNA]</scope>
    <source>
        <strain evidence="16 17">OUC007</strain>
    </source>
</reference>
<dbReference type="NCBIfam" id="NF006367">
    <property type="entry name" value="PRK08591.1"/>
    <property type="match status" value="1"/>
</dbReference>
<dbReference type="Pfam" id="PF02785">
    <property type="entry name" value="Biotin_carb_C"/>
    <property type="match status" value="1"/>
</dbReference>
<keyword evidence="17" id="KW-1185">Reference proteome</keyword>
<dbReference type="EMBL" id="QEQK01000017">
    <property type="protein sequence ID" value="PWN54849.1"/>
    <property type="molecule type" value="Genomic_DNA"/>
</dbReference>
<dbReference type="InterPro" id="IPR011764">
    <property type="entry name" value="Biotin_carboxylation_dom"/>
</dbReference>
<comment type="caution">
    <text evidence="16">The sequence shown here is derived from an EMBL/GenBank/DDBJ whole genome shotgun (WGS) entry which is preliminary data.</text>
</comment>
<evidence type="ECO:0000256" key="6">
    <source>
        <dbReference type="ARBA" id="ARBA00022598"/>
    </source>
</evidence>
<sequence length="664" mass="70605">MGRFSKVLVANRGEIACRVIEGAGSAGYQTVAVYSDADRAARHVTLADEAVRLGPAPVGESYLVIDKIIDAARRSGADAIHPGYGFLAENAEFAQACADAGIVFIGPSPEAITLMGNKRQSKIKMIDAGVPCVPGYEGGDQDDAVLTAEAEKIGVPVMIKAAAGGGGRGMRLCDDASKLGDMIRSARSEAQNAFGNGELILEKAVVGARHVEIQVFGDTHGHVIHLGERDCSVQRRNQKIVEESPSPAVDPDLRARMGEAAVSAARSINYVGAGTVEFLLGADGAFYFLEMNTRLQVEHPVTELVTGIDLVAWQLRIAQGDPLPLAQDAVEQRGHAIEVRLCAEDPRTGYVPQTGPIAAWTIPSGEGIRVDHGLLPDGEISPYYDSMVAKVIAWGEDRESARTRLLRALAATRLHGVVSNLDLLKDILAEPHFAAGDFHTGYMPQHFSEQSLAELAPEPLLYALAALAIYRSDAASLQAQAELPTELADWHSAPGGDIGMTVAWDAQRHAITLVHARGGRYMVTLADEQHEFIVEASGADYTRLQIDGVSARIEYTRVGDALWLTAQGRSYCFRDVTLEPAQAAAPGADGRIVASSDGKLLDVRVQAGDSVEAGQTVAVLEAMKMEFQLTTPVAGEVESVEAAAGDQVSNRQLLVKIQPASDAG</sequence>
<dbReference type="InterPro" id="IPR011053">
    <property type="entry name" value="Single_hybrid_motif"/>
</dbReference>
<keyword evidence="6" id="KW-0436">Ligase</keyword>
<dbReference type="RefSeq" id="WP_109721412.1">
    <property type="nucleotide sequence ID" value="NZ_QEQK01000017.1"/>
</dbReference>
<proteinExistence type="predicted"/>
<dbReference type="GO" id="GO:0046872">
    <property type="term" value="F:metal ion binding"/>
    <property type="evidence" value="ECO:0007669"/>
    <property type="project" value="InterPro"/>
</dbReference>
<gene>
    <name evidence="16" type="ORF">DEH80_15405</name>
</gene>
<evidence type="ECO:0000256" key="8">
    <source>
        <dbReference type="ARBA" id="ARBA00022840"/>
    </source>
</evidence>
<dbReference type="InterPro" id="IPR000089">
    <property type="entry name" value="Biotin_lipoyl"/>
</dbReference>
<dbReference type="SUPFAM" id="SSF52440">
    <property type="entry name" value="PreATP-grasp domain"/>
    <property type="match status" value="1"/>
</dbReference>
<keyword evidence="9" id="KW-0092">Biotin</keyword>
<dbReference type="Pfam" id="PF02786">
    <property type="entry name" value="CPSase_L_D2"/>
    <property type="match status" value="1"/>
</dbReference>
<dbReference type="InterPro" id="IPR050856">
    <property type="entry name" value="Biotin_carboxylase_complex"/>
</dbReference>
<evidence type="ECO:0000256" key="1">
    <source>
        <dbReference type="ARBA" id="ARBA00001953"/>
    </source>
</evidence>
<dbReference type="PROSITE" id="PS00866">
    <property type="entry name" value="CPSASE_1"/>
    <property type="match status" value="1"/>
</dbReference>
<evidence type="ECO:0000259" key="14">
    <source>
        <dbReference type="PROSITE" id="PS50975"/>
    </source>
</evidence>
<dbReference type="Proteomes" id="UP000251800">
    <property type="component" value="Unassembled WGS sequence"/>
</dbReference>
<dbReference type="Gene3D" id="2.40.50.100">
    <property type="match status" value="1"/>
</dbReference>
<comment type="cofactor">
    <cofactor evidence="1">
        <name>biotin</name>
        <dbReference type="ChEBI" id="CHEBI:57586"/>
    </cofactor>
</comment>
<dbReference type="PANTHER" id="PTHR18866:SF33">
    <property type="entry name" value="METHYLCROTONOYL-COA CARBOXYLASE SUBUNIT ALPHA, MITOCHONDRIAL-RELATED"/>
    <property type="match status" value="1"/>
</dbReference>
<evidence type="ECO:0000256" key="4">
    <source>
        <dbReference type="ARBA" id="ARBA00011750"/>
    </source>
</evidence>
<dbReference type="InterPro" id="IPR016185">
    <property type="entry name" value="PreATP-grasp_dom_sf"/>
</dbReference>
<dbReference type="PROSITE" id="PS50979">
    <property type="entry name" value="BC"/>
    <property type="match status" value="1"/>
</dbReference>
<evidence type="ECO:0000256" key="9">
    <source>
        <dbReference type="ARBA" id="ARBA00023267"/>
    </source>
</evidence>
<dbReference type="PROSITE" id="PS00867">
    <property type="entry name" value="CPSASE_2"/>
    <property type="match status" value="1"/>
</dbReference>
<dbReference type="GO" id="GO:0004075">
    <property type="term" value="F:biotin carboxylase activity"/>
    <property type="evidence" value="ECO:0007669"/>
    <property type="project" value="UniProtKB-EC"/>
</dbReference>
<comment type="subunit">
    <text evidence="4">Acetyl-CoA carboxylase is a heterohexamer of biotin carboxyl carrier protein, biotin carboxylase and the two subunits of carboxyl transferase in a 2:2 complex.</text>
</comment>
<evidence type="ECO:0000256" key="5">
    <source>
        <dbReference type="ARBA" id="ARBA00017242"/>
    </source>
</evidence>